<feature type="transmembrane region" description="Helical" evidence="6">
    <location>
        <begin position="48"/>
        <end position="66"/>
    </location>
</feature>
<feature type="transmembrane region" description="Helical" evidence="6">
    <location>
        <begin position="391"/>
        <end position="409"/>
    </location>
</feature>
<feature type="transmembrane region" description="Helical" evidence="6">
    <location>
        <begin position="237"/>
        <end position="256"/>
    </location>
</feature>
<keyword evidence="4 6" id="KW-1133">Transmembrane helix</keyword>
<dbReference type="SUPFAM" id="SSF82866">
    <property type="entry name" value="Multidrug efflux transporter AcrB transmembrane domain"/>
    <property type="match status" value="2"/>
</dbReference>
<reference evidence="8 9" key="1">
    <citation type="submission" date="2015-09" db="EMBL/GenBank/DDBJ databases">
        <authorList>
            <consortium name="Pathogen Informatics"/>
        </authorList>
    </citation>
    <scope>NUCLEOTIDE SEQUENCE [LARGE SCALE GENOMIC DNA]</scope>
    <source>
        <strain evidence="8 9">2789STDY5834968</strain>
    </source>
</reference>
<feature type="domain" description="SSD" evidence="7">
    <location>
        <begin position="581"/>
        <end position="710"/>
    </location>
</feature>
<feature type="transmembrane region" description="Helical" evidence="6">
    <location>
        <begin position="682"/>
        <end position="704"/>
    </location>
</feature>
<dbReference type="InterPro" id="IPR004869">
    <property type="entry name" value="MMPL_dom"/>
</dbReference>
<feature type="transmembrane region" description="Helical" evidence="6">
    <location>
        <begin position="211"/>
        <end position="230"/>
    </location>
</feature>
<feature type="transmembrane region" description="Helical" evidence="6">
    <location>
        <begin position="262"/>
        <end position="284"/>
    </location>
</feature>
<dbReference type="PANTHER" id="PTHR33406">
    <property type="entry name" value="MEMBRANE PROTEIN MJ1562-RELATED"/>
    <property type="match status" value="1"/>
</dbReference>
<dbReference type="InterPro" id="IPR000731">
    <property type="entry name" value="SSD"/>
</dbReference>
<evidence type="ECO:0000256" key="5">
    <source>
        <dbReference type="ARBA" id="ARBA00023136"/>
    </source>
</evidence>
<dbReference type="PANTHER" id="PTHR33406:SF13">
    <property type="entry name" value="MEMBRANE PROTEIN YDFJ"/>
    <property type="match status" value="1"/>
</dbReference>
<accession>A0A173QUE4</accession>
<feature type="transmembrane region" description="Helical" evidence="6">
    <location>
        <begin position="557"/>
        <end position="576"/>
    </location>
</feature>
<evidence type="ECO:0000256" key="2">
    <source>
        <dbReference type="ARBA" id="ARBA00022475"/>
    </source>
</evidence>
<dbReference type="InterPro" id="IPR050545">
    <property type="entry name" value="Mycobact_MmpL"/>
</dbReference>
<evidence type="ECO:0000313" key="8">
    <source>
        <dbReference type="EMBL" id="CUM69136.1"/>
    </source>
</evidence>
<dbReference type="PROSITE" id="PS50156">
    <property type="entry name" value="SSD"/>
    <property type="match status" value="1"/>
</dbReference>
<dbReference type="GO" id="GO:0005886">
    <property type="term" value="C:plasma membrane"/>
    <property type="evidence" value="ECO:0007669"/>
    <property type="project" value="UniProtKB-SubCell"/>
</dbReference>
<feature type="transmembrane region" description="Helical" evidence="6">
    <location>
        <begin position="609"/>
        <end position="630"/>
    </location>
</feature>
<feature type="transmembrane region" description="Helical" evidence="6">
    <location>
        <begin position="12"/>
        <end position="28"/>
    </location>
</feature>
<keyword evidence="5 6" id="KW-0472">Membrane</keyword>
<dbReference type="EMBL" id="CYXM01000001">
    <property type="protein sequence ID" value="CUM69136.1"/>
    <property type="molecule type" value="Genomic_DNA"/>
</dbReference>
<comment type="subcellular location">
    <subcellularLocation>
        <location evidence="1">Cell membrane</location>
        <topology evidence="1">Multi-pass membrane protein</topology>
    </subcellularLocation>
</comment>
<keyword evidence="2" id="KW-1003">Cell membrane</keyword>
<keyword evidence="3 6" id="KW-0812">Transmembrane</keyword>
<sequence>MDLYISHDKSKRLNIYLFGLFFYTSIRIKERVVNLMIKFGKGVVKHRVLILIVAFALLIPSGISFINTRINFDILSYLPSQIETMKGQDIMVDEFGTGALSFVILEDMKDQDIETLADDIEDLKGVNDVIWYGTIADSTLPREAIPDEVYDAFNNKDANSQLMLVTYSDTMGSDETMEAVNKMDKMVKHHCFVAGMAAVNADTKTLVMQQAPIYVIIAALLSMLVMGITMDSIIVPMLFLLSIGMAIIYNLGTNFIQGQISYLTLALTAVLQLAVTMDYSIFLWHSYQEQIDRYDGDKKRAMAHAISHTIVSVTGSSITTIAGFVALCFMSFTLGLDLGIVMAKGVVFGVIGCVTILPALILACDKAIEKTKHKILMPDVSRIASWVTNHYKILAVIFIVVLIPAIYGYTHDQVYYDLAGTMPDSAYSKQANERLDKEYAMGATHIIIAPSDMSKADSISMINDIKKVDGVKLAVSLDSILGPTIPDDMVPDEAKEIFKNGDYQMMLVSSKYETASDEVNNQITEIKKIVKNYSEDAMLIGEAPCTKDLITITDTDFKRVSAVSIVLIFLIILIVFKSVSLPIILVAVIEFAIFVNMGIPGFTGTKLPFIASIVIGTIQLGATVDYAILMTTKYRKNRYTGMDKKPAITKALADSTNSVIVSALCFFAATFGVGLYSNIDMISSICILLARGAIISMFVVVFILPSMFMIFDKVICATSAGFKNKNLTA</sequence>
<dbReference type="Gene3D" id="1.20.1640.10">
    <property type="entry name" value="Multidrug efflux transporter AcrB transmembrane domain"/>
    <property type="match status" value="2"/>
</dbReference>
<protein>
    <submittedName>
        <fullName evidence="8">Putative membrane protein ydgH</fullName>
    </submittedName>
</protein>
<gene>
    <name evidence="8" type="primary">ydgH</name>
    <name evidence="8" type="ORF">ERS852580_00064</name>
</gene>
<evidence type="ECO:0000256" key="4">
    <source>
        <dbReference type="ARBA" id="ARBA00022989"/>
    </source>
</evidence>
<evidence type="ECO:0000256" key="3">
    <source>
        <dbReference type="ARBA" id="ARBA00022692"/>
    </source>
</evidence>
<evidence type="ECO:0000256" key="6">
    <source>
        <dbReference type="SAM" id="Phobius"/>
    </source>
</evidence>
<feature type="transmembrane region" description="Helical" evidence="6">
    <location>
        <begin position="338"/>
        <end position="364"/>
    </location>
</feature>
<feature type="transmembrane region" description="Helical" evidence="6">
    <location>
        <begin position="305"/>
        <end position="332"/>
    </location>
</feature>
<evidence type="ECO:0000259" key="7">
    <source>
        <dbReference type="PROSITE" id="PS50156"/>
    </source>
</evidence>
<dbReference type="Pfam" id="PF03176">
    <property type="entry name" value="MMPL"/>
    <property type="match status" value="2"/>
</dbReference>
<proteinExistence type="predicted"/>
<name>A0A173QUE4_9FIRM</name>
<dbReference type="AlphaFoldDB" id="A0A173QUE4"/>
<evidence type="ECO:0000313" key="9">
    <source>
        <dbReference type="Proteomes" id="UP000095673"/>
    </source>
</evidence>
<feature type="transmembrane region" description="Helical" evidence="6">
    <location>
        <begin position="651"/>
        <end position="676"/>
    </location>
</feature>
<evidence type="ECO:0000256" key="1">
    <source>
        <dbReference type="ARBA" id="ARBA00004651"/>
    </source>
</evidence>
<dbReference type="Proteomes" id="UP000095673">
    <property type="component" value="Unassembled WGS sequence"/>
</dbReference>
<organism evidence="8 9">
    <name type="scientific">Agathobacter rectalis</name>
    <dbReference type="NCBI Taxonomy" id="39491"/>
    <lineage>
        <taxon>Bacteria</taxon>
        <taxon>Bacillati</taxon>
        <taxon>Bacillota</taxon>
        <taxon>Clostridia</taxon>
        <taxon>Lachnospirales</taxon>
        <taxon>Lachnospiraceae</taxon>
        <taxon>Agathobacter</taxon>
    </lineage>
</organism>